<accession>A0A0D0DLT4</accession>
<keyword evidence="3" id="KW-1185">Reference proteome</keyword>
<dbReference type="HOGENOM" id="CLU_049937_0_0_1"/>
<dbReference type="AlphaFoldDB" id="A0A0D0DLT4"/>
<sequence>MAVSESMCLENPTDLLNVLPPELVACIFNLWLLDSIYPNTKCTHSQLPVLLSLVSKSWRDFVYASPLLWVHVIMEASQGAVPRLHALQKRLQRSQSAPLFLDILIGEQADRDALRVLLAESARFHHLTLSVFDFSWCEDIPTQGFTQLNTFTVQTGFQIPTDAGALSAVFSSAPRLRCVKWLSTGDPRLIGVNGHQLHFLDLTVFYLPVTRLLEVLEACPNLRDVVVTFQGEQEYTSIAPRERILLPELRSLVLDGTGHIACILRSIQAPLLSCLDIKWWHYNSREYGLEALHSLLAHSPHLKQIALRRFVKTEDELIRIITNNKNLLRLTVAAGWWQTSFITRRTFELLTRQEHGKCALPHLEKLEFLGALNVPDEVVLRMIESRVSPLDDVGHSPRSSGAWSLKSICLDGCNPMAEESLSKLKSICQGSGLEAKGTFARPIQISIPALTMATQVRTSYFAYLFSSATAIMWFFRMLLLGRG</sequence>
<name>A0A0D0DLT4_9AGAM</name>
<feature type="transmembrane region" description="Helical" evidence="1">
    <location>
        <begin position="460"/>
        <end position="479"/>
    </location>
</feature>
<dbReference type="Gene3D" id="3.80.10.10">
    <property type="entry name" value="Ribonuclease Inhibitor"/>
    <property type="match status" value="1"/>
</dbReference>
<protein>
    <recommendedName>
        <fullName evidence="4">F-box domain-containing protein</fullName>
    </recommendedName>
</protein>
<organism evidence="2 3">
    <name type="scientific">Paxillus rubicundulus Ve08.2h10</name>
    <dbReference type="NCBI Taxonomy" id="930991"/>
    <lineage>
        <taxon>Eukaryota</taxon>
        <taxon>Fungi</taxon>
        <taxon>Dikarya</taxon>
        <taxon>Basidiomycota</taxon>
        <taxon>Agaricomycotina</taxon>
        <taxon>Agaricomycetes</taxon>
        <taxon>Agaricomycetidae</taxon>
        <taxon>Boletales</taxon>
        <taxon>Paxilineae</taxon>
        <taxon>Paxillaceae</taxon>
        <taxon>Paxillus</taxon>
    </lineage>
</organism>
<evidence type="ECO:0000256" key="1">
    <source>
        <dbReference type="SAM" id="Phobius"/>
    </source>
</evidence>
<evidence type="ECO:0008006" key="4">
    <source>
        <dbReference type="Google" id="ProtNLM"/>
    </source>
</evidence>
<dbReference type="STRING" id="930991.A0A0D0DLT4"/>
<dbReference type="InterPro" id="IPR032675">
    <property type="entry name" value="LRR_dom_sf"/>
</dbReference>
<dbReference type="EMBL" id="KN826307">
    <property type="protein sequence ID" value="KIK79330.1"/>
    <property type="molecule type" value="Genomic_DNA"/>
</dbReference>
<evidence type="ECO:0000313" key="3">
    <source>
        <dbReference type="Proteomes" id="UP000054538"/>
    </source>
</evidence>
<keyword evidence="1" id="KW-0812">Transmembrane</keyword>
<reference evidence="3" key="2">
    <citation type="submission" date="2015-01" db="EMBL/GenBank/DDBJ databases">
        <title>Evolutionary Origins and Diversification of the Mycorrhizal Mutualists.</title>
        <authorList>
            <consortium name="DOE Joint Genome Institute"/>
            <consortium name="Mycorrhizal Genomics Consortium"/>
            <person name="Kohler A."/>
            <person name="Kuo A."/>
            <person name="Nagy L.G."/>
            <person name="Floudas D."/>
            <person name="Copeland A."/>
            <person name="Barry K.W."/>
            <person name="Cichocki N."/>
            <person name="Veneault-Fourrey C."/>
            <person name="LaButti K."/>
            <person name="Lindquist E.A."/>
            <person name="Lipzen A."/>
            <person name="Lundell T."/>
            <person name="Morin E."/>
            <person name="Murat C."/>
            <person name="Riley R."/>
            <person name="Ohm R."/>
            <person name="Sun H."/>
            <person name="Tunlid A."/>
            <person name="Henrissat B."/>
            <person name="Grigoriev I.V."/>
            <person name="Hibbett D.S."/>
            <person name="Martin F."/>
        </authorList>
    </citation>
    <scope>NUCLEOTIDE SEQUENCE [LARGE SCALE GENOMIC DNA]</scope>
    <source>
        <strain evidence="3">Ve08.2h10</strain>
    </source>
</reference>
<reference evidence="2 3" key="1">
    <citation type="submission" date="2014-04" db="EMBL/GenBank/DDBJ databases">
        <authorList>
            <consortium name="DOE Joint Genome Institute"/>
            <person name="Kuo A."/>
            <person name="Kohler A."/>
            <person name="Jargeat P."/>
            <person name="Nagy L.G."/>
            <person name="Floudas D."/>
            <person name="Copeland A."/>
            <person name="Barry K.W."/>
            <person name="Cichocki N."/>
            <person name="Veneault-Fourrey C."/>
            <person name="LaButti K."/>
            <person name="Lindquist E.A."/>
            <person name="Lipzen A."/>
            <person name="Lundell T."/>
            <person name="Morin E."/>
            <person name="Murat C."/>
            <person name="Sun H."/>
            <person name="Tunlid A."/>
            <person name="Henrissat B."/>
            <person name="Grigoriev I.V."/>
            <person name="Hibbett D.S."/>
            <person name="Martin F."/>
            <person name="Nordberg H.P."/>
            <person name="Cantor M.N."/>
            <person name="Hua S.X."/>
        </authorList>
    </citation>
    <scope>NUCLEOTIDE SEQUENCE [LARGE SCALE GENOMIC DNA]</scope>
    <source>
        <strain evidence="2 3">Ve08.2h10</strain>
    </source>
</reference>
<dbReference type="SUPFAM" id="SSF52047">
    <property type="entry name" value="RNI-like"/>
    <property type="match status" value="1"/>
</dbReference>
<evidence type="ECO:0000313" key="2">
    <source>
        <dbReference type="EMBL" id="KIK79330.1"/>
    </source>
</evidence>
<dbReference type="Proteomes" id="UP000054538">
    <property type="component" value="Unassembled WGS sequence"/>
</dbReference>
<dbReference type="OrthoDB" id="3217549at2759"/>
<keyword evidence="1" id="KW-1133">Transmembrane helix</keyword>
<dbReference type="InParanoid" id="A0A0D0DLT4"/>
<gene>
    <name evidence="2" type="ORF">PAXRUDRAFT_834162</name>
</gene>
<keyword evidence="1" id="KW-0472">Membrane</keyword>
<proteinExistence type="predicted"/>